<reference evidence="4" key="1">
    <citation type="submission" date="2025-08" db="UniProtKB">
        <authorList>
            <consortium name="RefSeq"/>
        </authorList>
    </citation>
    <scope>IDENTIFICATION</scope>
</reference>
<dbReference type="FunFam" id="1.25.40.10:FF:000381">
    <property type="entry name" value="Pentatricopeptide repeat-containing protein"/>
    <property type="match status" value="1"/>
</dbReference>
<dbReference type="InterPro" id="IPR011990">
    <property type="entry name" value="TPR-like_helical_dom_sf"/>
</dbReference>
<dbReference type="FunFam" id="1.25.40.10:FF:000343">
    <property type="entry name" value="Pentatricopeptide repeat-containing protein At3g58590"/>
    <property type="match status" value="1"/>
</dbReference>
<dbReference type="Pfam" id="PF20431">
    <property type="entry name" value="E_motif"/>
    <property type="match status" value="1"/>
</dbReference>
<dbReference type="PANTHER" id="PTHR47926">
    <property type="entry name" value="PENTATRICOPEPTIDE REPEAT-CONTAINING PROTEIN"/>
    <property type="match status" value="1"/>
</dbReference>
<organism evidence="3 4">
    <name type="scientific">Dioscorea cayennensis subsp. rotundata</name>
    <name type="common">White Guinea yam</name>
    <name type="synonym">Dioscorea rotundata</name>
    <dbReference type="NCBI Taxonomy" id="55577"/>
    <lineage>
        <taxon>Eukaryota</taxon>
        <taxon>Viridiplantae</taxon>
        <taxon>Streptophyta</taxon>
        <taxon>Embryophyta</taxon>
        <taxon>Tracheophyta</taxon>
        <taxon>Spermatophyta</taxon>
        <taxon>Magnoliopsida</taxon>
        <taxon>Liliopsida</taxon>
        <taxon>Dioscoreales</taxon>
        <taxon>Dioscoreaceae</taxon>
        <taxon>Dioscorea</taxon>
    </lineage>
</organism>
<dbReference type="FunFam" id="1.25.40.10:FF:000090">
    <property type="entry name" value="Pentatricopeptide repeat-containing protein, chloroplastic"/>
    <property type="match status" value="1"/>
</dbReference>
<dbReference type="NCBIfam" id="TIGR00756">
    <property type="entry name" value="PPR"/>
    <property type="match status" value="7"/>
</dbReference>
<dbReference type="RefSeq" id="XP_039146388.1">
    <property type="nucleotide sequence ID" value="XM_039290454.1"/>
</dbReference>
<feature type="repeat" description="PPR" evidence="2">
    <location>
        <begin position="408"/>
        <end position="442"/>
    </location>
</feature>
<keyword evidence="1" id="KW-0677">Repeat</keyword>
<evidence type="ECO:0000256" key="1">
    <source>
        <dbReference type="ARBA" id="ARBA00022737"/>
    </source>
</evidence>
<proteinExistence type="predicted"/>
<dbReference type="InterPro" id="IPR046960">
    <property type="entry name" value="PPR_At4g14850-like_plant"/>
</dbReference>
<feature type="repeat" description="PPR" evidence="2">
    <location>
        <begin position="509"/>
        <end position="543"/>
    </location>
</feature>
<dbReference type="PROSITE" id="PS51375">
    <property type="entry name" value="PPR"/>
    <property type="match status" value="6"/>
</dbReference>
<accession>A0AB40D7R6</accession>
<feature type="repeat" description="PPR" evidence="2">
    <location>
        <begin position="610"/>
        <end position="644"/>
    </location>
</feature>
<dbReference type="InterPro" id="IPR046848">
    <property type="entry name" value="E_motif"/>
</dbReference>
<gene>
    <name evidence="4" type="primary">LOC120283730</name>
</gene>
<dbReference type="Pfam" id="PF13041">
    <property type="entry name" value="PPR_2"/>
    <property type="match status" value="4"/>
</dbReference>
<dbReference type="AlphaFoldDB" id="A0AB40D7R6"/>
<keyword evidence="3" id="KW-1185">Reference proteome</keyword>
<dbReference type="FunFam" id="1.25.40.10:FF:000344">
    <property type="entry name" value="Pentatricopeptide repeat-containing protein"/>
    <property type="match status" value="1"/>
</dbReference>
<evidence type="ECO:0000313" key="4">
    <source>
        <dbReference type="RefSeq" id="XP_039146388.1"/>
    </source>
</evidence>
<dbReference type="PANTHER" id="PTHR47926:SF544">
    <property type="entry name" value="PENTACOTRIPEPTIDE-REPEAT REGION OF PRORP DOMAIN-CONTAINING PROTEIN"/>
    <property type="match status" value="1"/>
</dbReference>
<feature type="repeat" description="PPR" evidence="2">
    <location>
        <begin position="809"/>
        <end position="843"/>
    </location>
</feature>
<dbReference type="GO" id="GO:0009451">
    <property type="term" value="P:RNA modification"/>
    <property type="evidence" value="ECO:0007669"/>
    <property type="project" value="InterPro"/>
</dbReference>
<dbReference type="GO" id="GO:0003723">
    <property type="term" value="F:RNA binding"/>
    <property type="evidence" value="ECO:0007669"/>
    <property type="project" value="InterPro"/>
</dbReference>
<dbReference type="InterPro" id="IPR002885">
    <property type="entry name" value="PPR_rpt"/>
</dbReference>
<evidence type="ECO:0000313" key="3">
    <source>
        <dbReference type="Proteomes" id="UP001515500"/>
    </source>
</evidence>
<feature type="repeat" description="PPR" evidence="2">
    <location>
        <begin position="307"/>
        <end position="341"/>
    </location>
</feature>
<dbReference type="GeneID" id="120283730"/>
<feature type="repeat" description="PPR" evidence="2">
    <location>
        <begin position="206"/>
        <end position="240"/>
    </location>
</feature>
<dbReference type="Gene3D" id="1.25.40.10">
    <property type="entry name" value="Tetratricopeptide repeat domain"/>
    <property type="match status" value="7"/>
</dbReference>
<sequence>MNVLHGLHKSFLPSTVLHLLQKNYTFFTTSSAHHLPTIQNLTNFLTTSLHPHSNSISSLNKLHSLLIVTGFIQSTFFLKETIVKYASFGLPELVLSLYRTTAAPTLLLLNYTVRSLSDHGFYDHVLNLYAWWRRCNFQSDNYTFPFVIKSCAALGTQRLGKEVHCVVLKTGYGGHSVVQTSLLDMYAKTGSMEYAEKVFDQMSQRDLVSWNALVCGYLTNGYCPEAFEAFREMLAVGLMPSASTLVSVLPVCMIVGELSSGRSLHGFAIKCGVLDDEVMTPTLISMYGCFSDLNSARKLFEMMLEKHVVAWNAMISAYAKVGEPGEACGVFQLMHRSDTKPNLVTLVSVLPSCCNLANACYGESVHAIGIKFGLTYNDGVVSALVSMYAKLGELDAARYLFNSVSEKSLLLWNSMISGYLLDGLWHKSLDIFIDMIARGVMPDAISMISVISACSISQDLRSGDSTHAYIIRNGFDSDVNVINGLLSMYSACHRLDASLNLFHKMKARNVISWNVLISGLGKIGDTEGSMAFFHQMGQEGVKFDLITLISIISGFNQVDEITTGMPFHALVIKSGYSSDTQLTNALISMYANCGNMQAGQLLFNSLEMKSVVSWNALMTGYRDCNLFEEVMVLFDQMKMGGQKPNSVTLLNLLPICIFHQQGKSIHAFALRNFSIMESSLLTSAMCMYARFENLDYCCLLFEQLDKRNIISWNTKMSVYLQSRHIANSVTCFKELLTLGMQPDSVTILILVSACSVVGSLELAQCITSFIIRKGFDKNISVINALIDMYAKCGSIAIAKELFNTTHNKDTITWSVIINAFGIHGDGLAALNLFSKMQEAGLKPDDVTIISILSACSHSGLVKEARVIFKSMIEDHWIKPRMEHYACMVDLLGRTGYLDEAYDLIRRLPFKPCSSLLESLLGACRSHGNVEIGEAIGKLLLELKSCSSNSYVMLSNIYAVDGRWNDSKTVRYDMEMKGLKKEPGVALIVDN</sequence>
<dbReference type="Proteomes" id="UP001515500">
    <property type="component" value="Chromosome 19"/>
</dbReference>
<name>A0AB40D7R6_DIOCR</name>
<protein>
    <submittedName>
        <fullName evidence="4">LOW QUALITY PROTEIN: putative pentatricopeptide repeat-containing protein At3g01580</fullName>
    </submittedName>
</protein>
<dbReference type="Pfam" id="PF01535">
    <property type="entry name" value="PPR"/>
    <property type="match status" value="6"/>
</dbReference>
<evidence type="ECO:0000256" key="2">
    <source>
        <dbReference type="PROSITE-ProRule" id="PRU00708"/>
    </source>
</evidence>